<dbReference type="InterPro" id="IPR038389">
    <property type="entry name" value="PSMG2_sf"/>
</dbReference>
<protein>
    <recommendedName>
        <fullName evidence="3">Proteasome assembly chaperone family protein</fullName>
    </recommendedName>
</protein>
<dbReference type="Gene3D" id="3.40.50.10900">
    <property type="entry name" value="PAC-like subunit"/>
    <property type="match status" value="1"/>
</dbReference>
<evidence type="ECO:0000313" key="1">
    <source>
        <dbReference type="EMBL" id="EMA38651.1"/>
    </source>
</evidence>
<dbReference type="OrthoDB" id="165933at2157"/>
<proteinExistence type="predicted"/>
<dbReference type="Proteomes" id="UP000011566">
    <property type="component" value="Unassembled WGS sequence"/>
</dbReference>
<dbReference type="InterPro" id="IPR019151">
    <property type="entry name" value="Proteasome_assmbl_chaperone_2"/>
</dbReference>
<dbReference type="SUPFAM" id="SSF159659">
    <property type="entry name" value="Cgl1923-like"/>
    <property type="match status" value="1"/>
</dbReference>
<dbReference type="eggNOG" id="arCOG00347">
    <property type="taxonomic scope" value="Archaea"/>
</dbReference>
<dbReference type="Pfam" id="PF09754">
    <property type="entry name" value="PAC2"/>
    <property type="match status" value="1"/>
</dbReference>
<dbReference type="EMBL" id="AOMB01000025">
    <property type="protein sequence ID" value="EMA38651.1"/>
    <property type="molecule type" value="Genomic_DNA"/>
</dbReference>
<gene>
    <name evidence="1" type="ORF">C447_08940</name>
</gene>
<keyword evidence="2" id="KW-1185">Reference proteome</keyword>
<dbReference type="PANTHER" id="PTHR35610:SF3">
    <property type="entry name" value="PROTEASOME ASSEMBLY CHAPERONE FAMILY PROTEIN"/>
    <property type="match status" value="1"/>
</dbReference>
<name>M0LYY2_9EURY</name>
<dbReference type="RefSeq" id="WP_007693045.1">
    <property type="nucleotide sequence ID" value="NZ_AJRK01000426.1"/>
</dbReference>
<comment type="caution">
    <text evidence="1">The sequence shown here is derived from an EMBL/GenBank/DDBJ whole genome shotgun (WGS) entry which is preliminary data.</text>
</comment>
<evidence type="ECO:0008006" key="3">
    <source>
        <dbReference type="Google" id="ProtNLM"/>
    </source>
</evidence>
<evidence type="ECO:0000313" key="2">
    <source>
        <dbReference type="Proteomes" id="UP000011566"/>
    </source>
</evidence>
<organism evidence="1 2">
    <name type="scientific">Halococcus hamelinensis 100A6</name>
    <dbReference type="NCBI Taxonomy" id="1132509"/>
    <lineage>
        <taxon>Archaea</taxon>
        <taxon>Methanobacteriati</taxon>
        <taxon>Methanobacteriota</taxon>
        <taxon>Stenosarchaea group</taxon>
        <taxon>Halobacteria</taxon>
        <taxon>Halobacteriales</taxon>
        <taxon>Halococcaceae</taxon>
        <taxon>Halococcus</taxon>
    </lineage>
</organism>
<dbReference type="PANTHER" id="PTHR35610">
    <property type="entry name" value="3-ISOPROPYLMALATE DEHYDRATASE-RELATED"/>
    <property type="match status" value="1"/>
</dbReference>
<dbReference type="AlphaFoldDB" id="M0LYY2"/>
<reference evidence="1 2" key="1">
    <citation type="journal article" date="2014" name="PLoS Genet.">
        <title>Phylogenetically driven sequencing of extremely halophilic archaea reveals strategies for static and dynamic osmo-response.</title>
        <authorList>
            <person name="Becker E.A."/>
            <person name="Seitzer P.M."/>
            <person name="Tritt A."/>
            <person name="Larsen D."/>
            <person name="Krusor M."/>
            <person name="Yao A.I."/>
            <person name="Wu D."/>
            <person name="Madern D."/>
            <person name="Eisen J.A."/>
            <person name="Darling A.E."/>
            <person name="Facciotti M.T."/>
        </authorList>
    </citation>
    <scope>NUCLEOTIDE SEQUENCE [LARGE SCALE GENOMIC DNA]</scope>
    <source>
        <strain evidence="1 2">100A6</strain>
    </source>
</reference>
<accession>M0LYY2</accession>
<dbReference type="PATRIC" id="fig|1132509.6.peg.2018"/>
<sequence length="247" mass="27155">MAAHQREGRSVFDISHTEAPDSETLVVGFAEFGLAGLTAADYLVDHLELEEIGHVTTEGLPAVTPFENGAPRHASRLFSRPDLDITVFMNELFVPPWATDAVAESVLDWTEANDVDEVAVLSGVPYQHGPEEHRTFYVATDDYRDHRLTDTEIPPMPGGFFNGLNAKLVARGMESPLRTGVFVTPVHAQVPDIEAAIRLLEAVESVYDLTVDTDPLRAYAANLQQYYAGLAEQLAPETDDSPDWMFG</sequence>